<feature type="domain" description="TNFR-Cys" evidence="5">
    <location>
        <begin position="872"/>
        <end position="900"/>
    </location>
</feature>
<reference evidence="6 7" key="1">
    <citation type="journal article" date="2015" name="Genome Biol. Evol.">
        <title>Comparative Genomics of a Bacterivorous Green Alga Reveals Evolutionary Causalities and Consequences of Phago-Mixotrophic Mode of Nutrition.</title>
        <authorList>
            <person name="Burns J.A."/>
            <person name="Paasch A."/>
            <person name="Narechania A."/>
            <person name="Kim E."/>
        </authorList>
    </citation>
    <scope>NUCLEOTIDE SEQUENCE [LARGE SCALE GENOMIC DNA]</scope>
    <source>
        <strain evidence="6 7">PLY_AMNH</strain>
    </source>
</reference>
<feature type="transmembrane region" description="Helical" evidence="3">
    <location>
        <begin position="2582"/>
        <end position="2605"/>
    </location>
</feature>
<evidence type="ECO:0000256" key="4">
    <source>
        <dbReference type="SAM" id="SignalP"/>
    </source>
</evidence>
<keyword evidence="7" id="KW-1185">Reference proteome</keyword>
<dbReference type="Gene3D" id="2.10.50.10">
    <property type="entry name" value="Tumor Necrosis Factor Receptor, subunit A, domain 2"/>
    <property type="match status" value="2"/>
</dbReference>
<feature type="transmembrane region" description="Helical" evidence="3">
    <location>
        <begin position="2548"/>
        <end position="2570"/>
    </location>
</feature>
<keyword evidence="3" id="KW-0472">Membrane</keyword>
<name>A0AAE0BS78_9CHLO</name>
<dbReference type="InterPro" id="IPR011641">
    <property type="entry name" value="Tyr-kin_ephrin_A/B_rcpt-like"/>
</dbReference>
<feature type="domain" description="TNFR-Cys" evidence="5">
    <location>
        <begin position="432"/>
        <end position="460"/>
    </location>
</feature>
<feature type="transmembrane region" description="Helical" evidence="3">
    <location>
        <begin position="2749"/>
        <end position="2769"/>
    </location>
</feature>
<protein>
    <recommendedName>
        <fullName evidence="5">TNFR-Cys domain-containing protein</fullName>
    </recommendedName>
</protein>
<dbReference type="InterPro" id="IPR028082">
    <property type="entry name" value="Peripla_BP_I"/>
</dbReference>
<feature type="domain" description="TNFR-Cys" evidence="5">
    <location>
        <begin position="2238"/>
        <end position="2273"/>
    </location>
</feature>
<dbReference type="SUPFAM" id="SSF53822">
    <property type="entry name" value="Periplasmic binding protein-like I"/>
    <property type="match status" value="5"/>
</dbReference>
<evidence type="ECO:0000313" key="6">
    <source>
        <dbReference type="EMBL" id="KAK3240934.1"/>
    </source>
</evidence>
<keyword evidence="1 4" id="KW-0732">Signal</keyword>
<dbReference type="SMART" id="SM01411">
    <property type="entry name" value="Ephrin_rec_like"/>
    <property type="match status" value="2"/>
</dbReference>
<feature type="transmembrane region" description="Helical" evidence="3">
    <location>
        <begin position="2617"/>
        <end position="2635"/>
    </location>
</feature>
<comment type="caution">
    <text evidence="6">The sequence shown here is derived from an EMBL/GenBank/DDBJ whole genome shotgun (WGS) entry which is preliminary data.</text>
</comment>
<feature type="chain" id="PRO_5042058506" description="TNFR-Cys domain-containing protein" evidence="4">
    <location>
        <begin position="20"/>
        <end position="3174"/>
    </location>
</feature>
<evidence type="ECO:0000256" key="1">
    <source>
        <dbReference type="ARBA" id="ARBA00022729"/>
    </source>
</evidence>
<feature type="domain" description="TNFR-Cys" evidence="5">
    <location>
        <begin position="1752"/>
        <end position="1780"/>
    </location>
</feature>
<evidence type="ECO:0000256" key="3">
    <source>
        <dbReference type="SAM" id="Phobius"/>
    </source>
</evidence>
<evidence type="ECO:0000259" key="5">
    <source>
        <dbReference type="SMART" id="SM00208"/>
    </source>
</evidence>
<dbReference type="SMART" id="SM00208">
    <property type="entry name" value="TNFR"/>
    <property type="match status" value="6"/>
</dbReference>
<feature type="region of interest" description="Disordered" evidence="2">
    <location>
        <begin position="3111"/>
        <end position="3174"/>
    </location>
</feature>
<feature type="transmembrane region" description="Helical" evidence="3">
    <location>
        <begin position="2668"/>
        <end position="2694"/>
    </location>
</feature>
<dbReference type="Gene3D" id="3.40.50.2300">
    <property type="match status" value="10"/>
</dbReference>
<dbReference type="Pfam" id="PF07699">
    <property type="entry name" value="Ephrin_rec_like"/>
    <property type="match status" value="1"/>
</dbReference>
<dbReference type="InterPro" id="IPR001368">
    <property type="entry name" value="TNFR/NGFR_Cys_rich_reg"/>
</dbReference>
<feature type="transmembrane region" description="Helical" evidence="3">
    <location>
        <begin position="2781"/>
        <end position="2798"/>
    </location>
</feature>
<dbReference type="PANTHER" id="PTHR30483">
    <property type="entry name" value="LEUCINE-SPECIFIC-BINDING PROTEIN"/>
    <property type="match status" value="1"/>
</dbReference>
<feature type="domain" description="TNFR-Cys" evidence="5">
    <location>
        <begin position="2290"/>
        <end position="2321"/>
    </location>
</feature>
<keyword evidence="3" id="KW-1133">Transmembrane helix</keyword>
<dbReference type="Proteomes" id="UP001190700">
    <property type="component" value="Unassembled WGS sequence"/>
</dbReference>
<organism evidence="6 7">
    <name type="scientific">Cymbomonas tetramitiformis</name>
    <dbReference type="NCBI Taxonomy" id="36881"/>
    <lineage>
        <taxon>Eukaryota</taxon>
        <taxon>Viridiplantae</taxon>
        <taxon>Chlorophyta</taxon>
        <taxon>Pyramimonadophyceae</taxon>
        <taxon>Pyramimonadales</taxon>
        <taxon>Pyramimonadaceae</taxon>
        <taxon>Cymbomonas</taxon>
    </lineage>
</organism>
<proteinExistence type="predicted"/>
<accession>A0AAE0BS78</accession>
<evidence type="ECO:0000256" key="2">
    <source>
        <dbReference type="SAM" id="MobiDB-lite"/>
    </source>
</evidence>
<dbReference type="EMBL" id="LGRX02033513">
    <property type="protein sequence ID" value="KAK3240934.1"/>
    <property type="molecule type" value="Genomic_DNA"/>
</dbReference>
<dbReference type="PANTHER" id="PTHR30483:SF37">
    <property type="entry name" value="ABC TRANSPORTER SUBSTRATE-BINDING PROTEIN"/>
    <property type="match status" value="1"/>
</dbReference>
<feature type="signal peptide" evidence="4">
    <location>
        <begin position="1"/>
        <end position="19"/>
    </location>
</feature>
<feature type="domain" description="TNFR-Cys" evidence="5">
    <location>
        <begin position="1312"/>
        <end position="1340"/>
    </location>
</feature>
<feature type="compositionally biased region" description="Low complexity" evidence="2">
    <location>
        <begin position="3117"/>
        <end position="3126"/>
    </location>
</feature>
<keyword evidence="3" id="KW-0812">Transmembrane</keyword>
<dbReference type="Pfam" id="PF13458">
    <property type="entry name" value="Peripla_BP_6"/>
    <property type="match status" value="5"/>
</dbReference>
<evidence type="ECO:0000313" key="7">
    <source>
        <dbReference type="Proteomes" id="UP001190700"/>
    </source>
</evidence>
<dbReference type="InterPro" id="IPR051010">
    <property type="entry name" value="BCAA_transport"/>
</dbReference>
<sequence length="3174" mass="348067">MLSYIALTLLFLYAQKASSQSTTVKLGQVTPEYCAKHRDGVALAVELINAQNGGRGFKVGYSGQHYFQFEHVSVVIPDGTQADYEQLHRDAVSALLEEHDPGFIVGSCSQASGYEKDLVNAAQKILLAQVGPNAYYEDQLPYIFGMHISSYRYTEPALKLLSFEGAKTVAIAGREHSLFFNTTCSSAEQYALEFGLSLAMPRVVYPGSGTESKVGDVAYQRQLATDIALAAPDIIIGCVGNDEANVWVQTWEELGIEPKAVWLTCTTWGWPAALGLNAGNGSYMLGAGQWHADMTYTDPLVGTADNFLQLYEEKFGYSGTYDSVASYTIGYVYMRALQKAFLATDVEDPEQLLHGTDYESIRRSLETFSEPDTLYGPVAFDATYQRNVGRQPATSQFLPLNESTGVISDQCVAPLDVASAQMVYPSPGASGCRAGTVYDPSNGQCLLCSKCTECTDDKVCTTVVKLGQVTPEYCAKHRDGVALAVELINAQNGGRGFKVGYSGQHYFQFEHVSVVIPDGTQADYEQLHRDAVSALLEEHDPGFIVGSCSQASGYEKDLVNAAQKILLAQVGPNAYYEDQLPYIFGMHISSYRYTEPALKLLSFEGAKTVAIAGREHSLFFNTTCSSAEQYALEYGLSLAMPRVVYPGSGTESKVGDVAYQRQLATDIALAAPDIIIGCVGNDEANVWVQTWEELGIEPKAVWLTCTTWGWPAALGLNAGNGSYMLGAGQWHADMTYTDPLVGTADNFLQLYEEKFGYSGTYDSVASYTIGYVYMRALQKAFLATDVEDPEQLLHGTDYESIRRSLETFSEPDTLYGPVAFDATYQRNVGRQPATSQFLPLNESTGVISDQCVAPLDVASAQMVYPSPGASGCRAGTVYDPSNGQCLLCSKCTECTDDKVCTTVVKLGQVTPEYCAKHRDGVALAVELINAQNGGRGFKVGYSGQHYFQFEHVSVVIPDGTQADYEQLHRDAVSALLEEHDPGFIVGSCSQASGYEKDLVNAAQKILLAQVGPNAYYEDQLPYIFGMHISSYRYTEPALKLLSFEGAKTVAIAGREHSLFFNTTCSSAEQYALEYGLSLAMPRVVYPGSGTESKVGDVAYQRQLATDIALAAPDIIIGCVGNDEANVWVQTWEELGIEPKAVWLTCTTWGWPAALGLNAGNGSYMLGAGQWHADMTYTDPLVGTADNFLQLYEEKFGYSGTYDSVASYTIGYVYMRALQKAFLATDVEDPEQLLHGTDYESIRRSLETFSEPDTLYGPVAFDATYQRNVGRQPATSQFLPLNESTGVISDQCVAPLDVASAQMVYPSPGASGCRAGTVYDPSNGQCLLCSKCTECTDDKVCTTVVKLGQVTPEYCAKHRDGVALAVELINAQNGGRGFKVGYSGQHYFQFEHVSVVIPDGTQADYEQLHRDAVSALLEEHDPGFIVGSCSQASGYEKDLVNAAQKILLAQVGPNAYYEDQLPYIFGMHISSYRYTEPALKLLSFEGAKTVAIAGREHSLFFNTTCSSAEQYALEYGLSLAMPRVVYPGSGTESKVGDVAYQRQLATDIALAAPDIIIGCVGNDEANVWVQTWEELGIEPKAVWLTCTTWGWPAALGLNAGNGSYMLGAGQWHADMTYTDPLVGTADNFLQLYEEKFGYSGTYDSVASYTIGYVYMRALQKAFLATDVEDPEQLLHGTDYESIRRSLETFSEPDTLYGPVAFDATYQRNVGRQPATSQFLPLNESTGVISDQCVAPLDVASAQMVYPSPGASGCRAGTVYDPSNGQCLLCSKCTECTDDKVCTTVVKLGQVTPEYCAKHRDGVALAVELINAQNGGRGFKVGYSGQHYFQFEHVSVVIPDGTQADYEQLHRDAVSALLEEHDPGFIVGSCSQASGYEKDLVNAAQKILLAQVGPNAYYEDQLPYIFGMHISSYRYTEPALKLLSFEGAKTVAIAGREHSLFFNTTCSSAEQYALEYGLSLAMPRVVYPGSGTESKVGDVAYQRQLATDIALAAPDIIIGCVGNDEANVWVQTWEELGIEPKAVWLTCTTWGWPAALGLNAGNGSYMLGAGQWHADMTYTDPLVGTAENFLQLYEEKFGYSGTYDSVASYTIGYVYMRALQKAFISTNVEDPDALLVGEKYESIRRSMEMLNERDTLYGPVAFDSTYQRNVGRQPATSQILPLNASTSLFTDMCVAPLDVARAQMAYPAPGADYCAAGEQYDPSQMQCLLCSKCVECDDASEDCCAKGNFVDPVTGLCVPCPAGSYSTRSGVSACTPCGLGEYQPFEGSSTGCLKCGPGEFADQYGSAGCQLCEPGHYNALSGREQCERCGFAEYQEEAGATECMQCPEHTNNWQPINFIPVGGVNQYVPASRLECMPQQGYFGEPGALATACSEGGTCCECPASDSDDDLMARMAADPTSFCSCVSGTRFPFPQPGHVRSLRDDTTMLACPQAEACLGAPRLYRDSGVETEMRYGECEVGYGGRLCGGCDAGEGYYAMDRKCEQCQDKIESQVFYFIVLMLIMITAMTYAVRKGAIFFKNGAISVLCDFAQMQSLFYTYDLNWPTLTSGVLASFSIMNLNIDMFGAACLFPSDLSWYDSCVMKMMMPLMIVAGFGAVYLVFYVLYLFDYYDEMKHQLHTAHCVNATLFAISFMYSYMADTSLSIFHCIEFDDGSTYLYSYPELECGTPEYWRYAGTLGFLGIMGYATAVPVVWFWFLRKNKAHLRDPIFKKHYGALYVVYTEDFYYWEVIVKLKKLVTLVVVIFLPNNLAVQVLSGVITMLAIILLGSVTYPMRFAYNNSIDTVATAGNYLTLIFGFYFWSEKLDDNEHTLMTSLFLMSNIVVVAIIVHAIVYEYIAHYLPKLAATEDPAAKFLVKLLLHPIVDKAFQSKRLLKFPCHWSVTDEYLGEKIMNEGGEQARRERRESSLNSFNGVDLHDVLGSKEDVGAALNGNSDMNSTKSKQLWTTVRKSMALDKIEAVRHSRKSVKMRAADIIASIKGQTLEDLNSVQREKLVECLFHPEIPSFNVIQEWKEVNQRQYNDMNLALLSLTEYLKFQAMQRRQPLNNSLTSPNATATLGFQDTRQREDDIITDPLIQIIAAAHDEIRRSIEVSRKSLEVAVAKRKSFEVAVEEPQERWAQPSPRQSPSQKSRALVSSEEGSVARKSLSAAGKTRMNKAHTAVFDENISNPGALDPHR</sequence>
<feature type="transmembrane region" description="Helical" evidence="3">
    <location>
        <begin position="2491"/>
        <end position="2509"/>
    </location>
</feature>
<dbReference type="InterPro" id="IPR028081">
    <property type="entry name" value="Leu-bd"/>
</dbReference>
<feature type="transmembrane region" description="Helical" evidence="3">
    <location>
        <begin position="2810"/>
        <end position="2831"/>
    </location>
</feature>
<gene>
    <name evidence="6" type="ORF">CYMTET_49254</name>
</gene>